<comment type="caution">
    <text evidence="1">The sequence shown here is derived from an EMBL/GenBank/DDBJ whole genome shotgun (WGS) entry which is preliminary data.</text>
</comment>
<sequence length="99" mass="11446">MISDVFLAAVNEPFPRGISHSPQSRAIYAVDLMLEWQVLDFKANSASSCLHRMKPQICEVNFCPDFQRACQYYPNFLNQAFDSLFFETEESLSWSTRIV</sequence>
<reference evidence="1" key="1">
    <citation type="submission" date="2018-11" db="EMBL/GenBank/DDBJ databases">
        <authorList>
            <consortium name="Pathogen Informatics"/>
        </authorList>
    </citation>
    <scope>NUCLEOTIDE SEQUENCE</scope>
</reference>
<accession>A0A448WVZ8</accession>
<dbReference type="OrthoDB" id="60477at2759"/>
<gene>
    <name evidence="1" type="ORF">PXEA_LOCUS15021</name>
</gene>
<dbReference type="Pfam" id="PF03133">
    <property type="entry name" value="TTL"/>
    <property type="match status" value="1"/>
</dbReference>
<proteinExistence type="predicted"/>
<dbReference type="GO" id="GO:0005737">
    <property type="term" value="C:cytoplasm"/>
    <property type="evidence" value="ECO:0007669"/>
    <property type="project" value="TreeGrafter"/>
</dbReference>
<dbReference type="AlphaFoldDB" id="A0A448WVZ8"/>
<dbReference type="InterPro" id="IPR027749">
    <property type="entry name" value="TTLL12"/>
</dbReference>
<dbReference type="PANTHER" id="PTHR46088">
    <property type="entry name" value="TUBULIN--TYROSINE LIGASE-LIKE PROTEIN 12"/>
    <property type="match status" value="1"/>
</dbReference>
<dbReference type="Proteomes" id="UP000784294">
    <property type="component" value="Unassembled WGS sequence"/>
</dbReference>
<dbReference type="InterPro" id="IPR004344">
    <property type="entry name" value="TTL/TTLL_fam"/>
</dbReference>
<name>A0A448WVZ8_9PLAT</name>
<dbReference type="PROSITE" id="PS51221">
    <property type="entry name" value="TTL"/>
    <property type="match status" value="1"/>
</dbReference>
<protein>
    <submittedName>
        <fullName evidence="1">Uncharacterized protein</fullName>
    </submittedName>
</protein>
<evidence type="ECO:0000313" key="2">
    <source>
        <dbReference type="Proteomes" id="UP000784294"/>
    </source>
</evidence>
<dbReference type="Gene3D" id="3.30.470.20">
    <property type="entry name" value="ATP-grasp fold, B domain"/>
    <property type="match status" value="1"/>
</dbReference>
<evidence type="ECO:0000313" key="1">
    <source>
        <dbReference type="EMBL" id="VEL21581.1"/>
    </source>
</evidence>
<dbReference type="EMBL" id="CAAALY010052058">
    <property type="protein sequence ID" value="VEL21581.1"/>
    <property type="molecule type" value="Genomic_DNA"/>
</dbReference>
<dbReference type="PANTHER" id="PTHR46088:SF1">
    <property type="entry name" value="TUBULIN--TYROSINE LIGASE-LIKE PROTEIN 12"/>
    <property type="match status" value="1"/>
</dbReference>
<organism evidence="1 2">
    <name type="scientific">Protopolystoma xenopodis</name>
    <dbReference type="NCBI Taxonomy" id="117903"/>
    <lineage>
        <taxon>Eukaryota</taxon>
        <taxon>Metazoa</taxon>
        <taxon>Spiralia</taxon>
        <taxon>Lophotrochozoa</taxon>
        <taxon>Platyhelminthes</taxon>
        <taxon>Monogenea</taxon>
        <taxon>Polyopisthocotylea</taxon>
        <taxon>Polystomatidea</taxon>
        <taxon>Polystomatidae</taxon>
        <taxon>Protopolystoma</taxon>
    </lineage>
</organism>
<keyword evidence="2" id="KW-1185">Reference proteome</keyword>